<comment type="subcellular location">
    <subcellularLocation>
        <location evidence="2">Cytoplasm</location>
    </subcellularLocation>
    <subcellularLocation>
        <location evidence="1">Nucleus</location>
    </subcellularLocation>
</comment>
<dbReference type="GO" id="GO:0005829">
    <property type="term" value="C:cytosol"/>
    <property type="evidence" value="ECO:0007669"/>
    <property type="project" value="TreeGrafter"/>
</dbReference>
<evidence type="ECO:0000313" key="10">
    <source>
        <dbReference type="EMBL" id="RIA82138.1"/>
    </source>
</evidence>
<accession>A0A397S849</accession>
<evidence type="ECO:0000256" key="7">
    <source>
        <dbReference type="ARBA" id="ARBA00022694"/>
    </source>
</evidence>
<dbReference type="Gene3D" id="3.40.50.300">
    <property type="entry name" value="P-loop containing nucleotide triphosphate hydrolases"/>
    <property type="match status" value="1"/>
</dbReference>
<dbReference type="AlphaFoldDB" id="A0A397S849"/>
<evidence type="ECO:0000256" key="4">
    <source>
        <dbReference type="ARBA" id="ARBA00009567"/>
    </source>
</evidence>
<protein>
    <recommendedName>
        <fullName evidence="5">Elongator complex protein 5</fullName>
    </recommendedName>
</protein>
<dbReference type="InterPro" id="IPR027417">
    <property type="entry name" value="P-loop_NTPase"/>
</dbReference>
<dbReference type="Proteomes" id="UP000265703">
    <property type="component" value="Unassembled WGS sequence"/>
</dbReference>
<comment type="similarity">
    <text evidence="4">Belongs to the ELP5 family.</text>
</comment>
<dbReference type="InterPro" id="IPR019519">
    <property type="entry name" value="Elp5"/>
</dbReference>
<dbReference type="GO" id="GO:0033588">
    <property type="term" value="C:elongator holoenzyme complex"/>
    <property type="evidence" value="ECO:0007669"/>
    <property type="project" value="InterPro"/>
</dbReference>
<dbReference type="GO" id="GO:0002098">
    <property type="term" value="P:tRNA wobble uridine modification"/>
    <property type="evidence" value="ECO:0007669"/>
    <property type="project" value="InterPro"/>
</dbReference>
<keyword evidence="11" id="KW-1185">Reference proteome</keyword>
<dbReference type="CDD" id="cd19496">
    <property type="entry name" value="Elp5"/>
    <property type="match status" value="1"/>
</dbReference>
<evidence type="ECO:0000256" key="3">
    <source>
        <dbReference type="ARBA" id="ARBA00005043"/>
    </source>
</evidence>
<gene>
    <name evidence="10" type="ORF">C1645_835859</name>
</gene>
<feature type="region of interest" description="Disordered" evidence="9">
    <location>
        <begin position="327"/>
        <end position="362"/>
    </location>
</feature>
<comment type="caution">
    <text evidence="10">The sequence shown here is derived from an EMBL/GenBank/DDBJ whole genome shotgun (WGS) entry which is preliminary data.</text>
</comment>
<evidence type="ECO:0000256" key="5">
    <source>
        <dbReference type="ARBA" id="ARBA00020264"/>
    </source>
</evidence>
<feature type="compositionally biased region" description="Acidic residues" evidence="9">
    <location>
        <begin position="346"/>
        <end position="362"/>
    </location>
</feature>
<dbReference type="PANTHER" id="PTHR15641">
    <property type="entry name" value="ELONGATOR COMPLEX PROTEIN 5"/>
    <property type="match status" value="1"/>
</dbReference>
<name>A0A397S849_9GLOM</name>
<evidence type="ECO:0000256" key="6">
    <source>
        <dbReference type="ARBA" id="ARBA00022490"/>
    </source>
</evidence>
<keyword evidence="8" id="KW-0539">Nucleus</keyword>
<evidence type="ECO:0000313" key="11">
    <source>
        <dbReference type="Proteomes" id="UP000265703"/>
    </source>
</evidence>
<evidence type="ECO:0000256" key="9">
    <source>
        <dbReference type="SAM" id="MobiDB-lite"/>
    </source>
</evidence>
<dbReference type="Pfam" id="PF10483">
    <property type="entry name" value="Elong_Iki1"/>
    <property type="match status" value="1"/>
</dbReference>
<dbReference type="EMBL" id="QKYT01000702">
    <property type="protein sequence ID" value="RIA82138.1"/>
    <property type="molecule type" value="Genomic_DNA"/>
</dbReference>
<dbReference type="STRING" id="658196.A0A397S849"/>
<proteinExistence type="inferred from homology"/>
<keyword evidence="7" id="KW-0819">tRNA processing</keyword>
<dbReference type="PANTHER" id="PTHR15641:SF1">
    <property type="entry name" value="ELONGATOR COMPLEX PROTEIN 5"/>
    <property type="match status" value="1"/>
</dbReference>
<sequence length="362" mass="41326">MTTLLLERLLNCKESANFIIIEDTILQSGYVILKEFIKKVAINQNRCVLLLCFEFSPEWLLENINSQNFVIFDAYSKLDSYDLEYDVKSDLNYHFINNINDPSKIINIIKDTIKKLSYSNYTLIIDSISPLLLIDTSLTFNFLKSISSCLKGNTGNSENTENTESTSTNTNLIITVYHSDIPNYPTFGISGYLNVRNTLLYHIASTTITIKNTEQFHKESTSHGYNMENNAIINAYMNLPESSICIIEHRKKSGKVLYETNSYQIDESSGNMIIQLVKDVKDDLDSESNTPDPTTANMLFNLSLTESQKKAKNELVLPYVKIQDQYEEENRESVITSGGNIFYEPDKEDDFDDEDPDEDLSI</sequence>
<evidence type="ECO:0000256" key="1">
    <source>
        <dbReference type="ARBA" id="ARBA00004123"/>
    </source>
</evidence>
<reference evidence="10 11" key="1">
    <citation type="submission" date="2018-06" db="EMBL/GenBank/DDBJ databases">
        <title>Comparative genomics reveals the genomic features of Rhizophagus irregularis, R. cerebriforme, R. diaphanum and Gigaspora rosea, and their symbiotic lifestyle signature.</title>
        <authorList>
            <person name="Morin E."/>
            <person name="San Clemente H."/>
            <person name="Chen E.C.H."/>
            <person name="De La Providencia I."/>
            <person name="Hainaut M."/>
            <person name="Kuo A."/>
            <person name="Kohler A."/>
            <person name="Murat C."/>
            <person name="Tang N."/>
            <person name="Roy S."/>
            <person name="Loubradou J."/>
            <person name="Henrissat B."/>
            <person name="Grigoriev I.V."/>
            <person name="Corradi N."/>
            <person name="Roux C."/>
            <person name="Martin F.M."/>
        </authorList>
    </citation>
    <scope>NUCLEOTIDE SEQUENCE [LARGE SCALE GENOMIC DNA]</scope>
    <source>
        <strain evidence="10 11">DAOM 227022</strain>
    </source>
</reference>
<organism evidence="10 11">
    <name type="scientific">Glomus cerebriforme</name>
    <dbReference type="NCBI Taxonomy" id="658196"/>
    <lineage>
        <taxon>Eukaryota</taxon>
        <taxon>Fungi</taxon>
        <taxon>Fungi incertae sedis</taxon>
        <taxon>Mucoromycota</taxon>
        <taxon>Glomeromycotina</taxon>
        <taxon>Glomeromycetes</taxon>
        <taxon>Glomerales</taxon>
        <taxon>Glomeraceae</taxon>
        <taxon>Glomus</taxon>
    </lineage>
</organism>
<dbReference type="GO" id="GO:0000049">
    <property type="term" value="F:tRNA binding"/>
    <property type="evidence" value="ECO:0007669"/>
    <property type="project" value="TreeGrafter"/>
</dbReference>
<evidence type="ECO:0000256" key="8">
    <source>
        <dbReference type="ARBA" id="ARBA00023242"/>
    </source>
</evidence>
<dbReference type="OrthoDB" id="166907at2759"/>
<dbReference type="UniPathway" id="UPA00988"/>
<evidence type="ECO:0000256" key="2">
    <source>
        <dbReference type="ARBA" id="ARBA00004496"/>
    </source>
</evidence>
<keyword evidence="6" id="KW-0963">Cytoplasm</keyword>
<dbReference type="GO" id="GO:0005634">
    <property type="term" value="C:nucleus"/>
    <property type="evidence" value="ECO:0007669"/>
    <property type="project" value="UniProtKB-SubCell"/>
</dbReference>
<comment type="pathway">
    <text evidence="3">tRNA modification; 5-methoxycarbonylmethyl-2-thiouridine-tRNA biosynthesis.</text>
</comment>